<dbReference type="AlphaFoldDB" id="A0A240UEE8"/>
<reference evidence="1" key="1">
    <citation type="submission" date="2017-05" db="EMBL/GenBank/DDBJ databases">
        <title>Polyphasic characterization of four soil-derived phenanthrene-degrading Acidovorax strains and proposal of Acidovorax phenanthrenivorans sp. nov.</title>
        <authorList>
            <person name="Singleton D."/>
            <person name="Lee J."/>
            <person name="Dickey A.N."/>
            <person name="Stroud A."/>
            <person name="Scholl E.H."/>
            <person name="Wright F.A."/>
            <person name="Aitken M.D."/>
        </authorList>
    </citation>
    <scope>NUCLEOTIDE SEQUENCE</scope>
    <source>
        <strain evidence="1">P4</strain>
    </source>
</reference>
<keyword evidence="2" id="KW-1185">Reference proteome</keyword>
<dbReference type="EMBL" id="CP021366">
    <property type="protein sequence ID" value="ART59496.1"/>
    <property type="molecule type" value="Genomic_DNA"/>
</dbReference>
<protein>
    <submittedName>
        <fullName evidence="1">Uncharacterized protein</fullName>
    </submittedName>
</protein>
<dbReference type="KEGG" id="acip:CBP36_12175"/>
<dbReference type="Proteomes" id="UP000194440">
    <property type="component" value="Chromosome"/>
</dbReference>
<evidence type="ECO:0000313" key="1">
    <source>
        <dbReference type="EMBL" id="ART59496.1"/>
    </source>
</evidence>
<proteinExistence type="predicted"/>
<name>A0A240UEE8_9BURK</name>
<gene>
    <name evidence="1" type="ORF">CBP36_12175</name>
</gene>
<sequence length="264" mass="29774">MTRAAGVITLAAPCCGARYAYPRYTSMNFMAWAYWTDGWYDDSLMPNDEGLRRCTCGQFFLLQDMKAVEEGDDAEGDDLPSTMAVPDEQLPECFAQPVSAEVEVAARLGYWRYLNHDFRSAYVEHRDAEAAPTRTTWLTNNPDRRTWWDSLLRRPAPRYSRPEGGPFTHPPYEPTPEQLADMELLCELLQQSGPAQHRHALELAELYREQGRFGAGSAVLQAMVPKDLGTTGRLIARLIEGKERAPMRYGMCAGNNAARANRAF</sequence>
<dbReference type="RefSeq" id="WP_086927615.1">
    <property type="nucleotide sequence ID" value="NZ_CP021366.1"/>
</dbReference>
<organism evidence="1 2">
    <name type="scientific">Acidovorax carolinensis</name>
    <dbReference type="NCBI Taxonomy" id="553814"/>
    <lineage>
        <taxon>Bacteria</taxon>
        <taxon>Pseudomonadati</taxon>
        <taxon>Pseudomonadota</taxon>
        <taxon>Betaproteobacteria</taxon>
        <taxon>Burkholderiales</taxon>
        <taxon>Comamonadaceae</taxon>
        <taxon>Acidovorax</taxon>
    </lineage>
</organism>
<accession>A0A240UEE8</accession>
<dbReference type="OrthoDB" id="8902528at2"/>
<dbReference type="KEGG" id="acis:CBP35_06750"/>
<evidence type="ECO:0000313" key="2">
    <source>
        <dbReference type="Proteomes" id="UP000194440"/>
    </source>
</evidence>